<dbReference type="FunFam" id="3.40.630.10:FF:000042">
    <property type="entry name" value="Peptide hydrolase"/>
    <property type="match status" value="1"/>
</dbReference>
<evidence type="ECO:0000256" key="4">
    <source>
        <dbReference type="ARBA" id="ARBA00022723"/>
    </source>
</evidence>
<organism evidence="11 12">
    <name type="scientific">Fibroporia radiculosa</name>
    <dbReference type="NCBI Taxonomy" id="599839"/>
    <lineage>
        <taxon>Eukaryota</taxon>
        <taxon>Fungi</taxon>
        <taxon>Dikarya</taxon>
        <taxon>Basidiomycota</taxon>
        <taxon>Agaricomycotina</taxon>
        <taxon>Agaricomycetes</taxon>
        <taxon>Polyporales</taxon>
        <taxon>Fibroporiaceae</taxon>
        <taxon>Fibroporia</taxon>
    </lineage>
</organism>
<keyword evidence="7 9" id="KW-0862">Zinc</keyword>
<dbReference type="CDD" id="cd03879">
    <property type="entry name" value="M28_AAP"/>
    <property type="match status" value="1"/>
</dbReference>
<evidence type="ECO:0000256" key="3">
    <source>
        <dbReference type="ARBA" id="ARBA00022670"/>
    </source>
</evidence>
<dbReference type="InterPro" id="IPR045175">
    <property type="entry name" value="M28_fam"/>
</dbReference>
<evidence type="ECO:0000256" key="7">
    <source>
        <dbReference type="ARBA" id="ARBA00022833"/>
    </source>
</evidence>
<gene>
    <name evidence="11" type="ORF">FIBRA_03763</name>
</gene>
<evidence type="ECO:0000256" key="1">
    <source>
        <dbReference type="ARBA" id="ARBA00001947"/>
    </source>
</evidence>
<evidence type="ECO:0000256" key="2">
    <source>
        <dbReference type="ARBA" id="ARBA00022438"/>
    </source>
</evidence>
<evidence type="ECO:0000256" key="9">
    <source>
        <dbReference type="RuleBase" id="RU361240"/>
    </source>
</evidence>
<accession>J4H2K8</accession>
<dbReference type="OrthoDB" id="2214at2759"/>
<keyword evidence="12" id="KW-1185">Reference proteome</keyword>
<feature type="chain" id="PRO_5005136832" description="Peptide hydrolase" evidence="9">
    <location>
        <begin position="19"/>
        <end position="394"/>
    </location>
</feature>
<dbReference type="PANTHER" id="PTHR12147:SF56">
    <property type="entry name" value="AMINOPEPTIDASE YDR415C-RELATED"/>
    <property type="match status" value="1"/>
</dbReference>
<comment type="cofactor">
    <cofactor evidence="1">
        <name>Zn(2+)</name>
        <dbReference type="ChEBI" id="CHEBI:29105"/>
    </cofactor>
</comment>
<evidence type="ECO:0000313" key="11">
    <source>
        <dbReference type="EMBL" id="CCM01699.1"/>
    </source>
</evidence>
<dbReference type="GO" id="GO:0046872">
    <property type="term" value="F:metal ion binding"/>
    <property type="evidence" value="ECO:0007669"/>
    <property type="project" value="UniProtKB-KW"/>
</dbReference>
<feature type="domain" description="Peptidase M28" evidence="10">
    <location>
        <begin position="175"/>
        <end position="373"/>
    </location>
</feature>
<evidence type="ECO:0000256" key="5">
    <source>
        <dbReference type="ARBA" id="ARBA00022729"/>
    </source>
</evidence>
<comment type="similarity">
    <text evidence="8">Belongs to the peptidase M28 family. M28E subfamily.</text>
</comment>
<sequence length="394" mass="43920">MRLALLHLALVAITVVAAQNVQVPFGRPMDTYPGFDLDLNELRWVILEGQPPALMTELEKIELKAQGIKFFDVTETPDLGKLSHLRAAAKPTYPSPHQEELVKPVLETLNIENLKKGLSTFSSFRTRYYRSDTGKQSQEWLLSTIQNITSVYASPSLKELITIQEFPHTWAQSTVIARINGSSYTDDGVVIIGAHLDRFLPSTNTWPFLPAPGADDDGSGSMSILESYRALLAADFHPERAVEFHWYSAEEPGLLGSQAVAQDYERRGVNVIAMSQFDMTAWVKKGTREEVGIIVDYTDSALTDLNKQLVETYLTIPFVETKCGYACSDHASWSKAGYPSIFTIESSFENNNNHIHGTSDRIDVSDEFSFSHMLEFSKLAVGFAVELGGWVKTK</sequence>
<keyword evidence="4 9" id="KW-0479">Metal-binding</keyword>
<keyword evidence="3 9" id="KW-0645">Protease</keyword>
<dbReference type="HOGENOM" id="CLU_025866_0_0_1"/>
<dbReference type="SUPFAM" id="SSF53187">
    <property type="entry name" value="Zn-dependent exopeptidases"/>
    <property type="match status" value="1"/>
</dbReference>
<keyword evidence="5 9" id="KW-0732">Signal</keyword>
<dbReference type="Pfam" id="PF04389">
    <property type="entry name" value="Peptidase_M28"/>
    <property type="match status" value="1"/>
</dbReference>
<dbReference type="AlphaFoldDB" id="J4H2K8"/>
<dbReference type="InterPro" id="IPR007484">
    <property type="entry name" value="Peptidase_M28"/>
</dbReference>
<dbReference type="RefSeq" id="XP_012180982.1">
    <property type="nucleotide sequence ID" value="XM_012325592.1"/>
</dbReference>
<evidence type="ECO:0000256" key="8">
    <source>
        <dbReference type="ARBA" id="ARBA00043962"/>
    </source>
</evidence>
<dbReference type="GeneID" id="24096610"/>
<evidence type="ECO:0000256" key="6">
    <source>
        <dbReference type="ARBA" id="ARBA00022801"/>
    </source>
</evidence>
<dbReference type="EC" id="3.4.-.-" evidence="9"/>
<keyword evidence="6 9" id="KW-0378">Hydrolase</keyword>
<feature type="signal peptide" evidence="9">
    <location>
        <begin position="1"/>
        <end position="18"/>
    </location>
</feature>
<evidence type="ECO:0000313" key="12">
    <source>
        <dbReference type="Proteomes" id="UP000006352"/>
    </source>
</evidence>
<dbReference type="GO" id="GO:0004177">
    <property type="term" value="F:aminopeptidase activity"/>
    <property type="evidence" value="ECO:0007669"/>
    <property type="project" value="UniProtKB-KW"/>
</dbReference>
<dbReference type="Proteomes" id="UP000006352">
    <property type="component" value="Unassembled WGS sequence"/>
</dbReference>
<dbReference type="STRING" id="599839.J4H2K8"/>
<proteinExistence type="inferred from homology"/>
<name>J4H2K8_9APHY</name>
<reference evidence="11 12" key="1">
    <citation type="journal article" date="2012" name="Appl. Environ. Microbiol.">
        <title>Short-read sequencing for genomic analysis of the brown rot fungus Fibroporia radiculosa.</title>
        <authorList>
            <person name="Tang J.D."/>
            <person name="Perkins A.D."/>
            <person name="Sonstegard T.S."/>
            <person name="Schroeder S.G."/>
            <person name="Burgess S.C."/>
            <person name="Diehl S.V."/>
        </authorList>
    </citation>
    <scope>NUCLEOTIDE SEQUENCE [LARGE SCALE GENOMIC DNA]</scope>
    <source>
        <strain evidence="11 12">TFFH 294</strain>
    </source>
</reference>
<dbReference type="GO" id="GO:0006508">
    <property type="term" value="P:proteolysis"/>
    <property type="evidence" value="ECO:0007669"/>
    <property type="project" value="UniProtKB-KW"/>
</dbReference>
<protein>
    <recommendedName>
        <fullName evidence="9">Peptide hydrolase</fullName>
        <ecNumber evidence="9">3.4.-.-</ecNumber>
    </recommendedName>
</protein>
<keyword evidence="2" id="KW-0031">Aminopeptidase</keyword>
<dbReference type="InParanoid" id="J4H2K8"/>
<dbReference type="PANTHER" id="PTHR12147">
    <property type="entry name" value="METALLOPEPTIDASE M28 FAMILY MEMBER"/>
    <property type="match status" value="1"/>
</dbReference>
<dbReference type="Gene3D" id="3.40.630.10">
    <property type="entry name" value="Zn peptidases"/>
    <property type="match status" value="1"/>
</dbReference>
<dbReference type="EMBL" id="HE797046">
    <property type="protein sequence ID" value="CCM01699.1"/>
    <property type="molecule type" value="Genomic_DNA"/>
</dbReference>
<evidence type="ECO:0000259" key="10">
    <source>
        <dbReference type="Pfam" id="PF04389"/>
    </source>
</evidence>
<dbReference type="GO" id="GO:0008235">
    <property type="term" value="F:metalloexopeptidase activity"/>
    <property type="evidence" value="ECO:0007669"/>
    <property type="project" value="InterPro"/>
</dbReference>